<comment type="function">
    <text evidence="1 8">Involved in lipopolysaccharide (LPS) biosynthesis. Catalyzes the transfer of 3-deoxy-D-manno-octulosonate (Kdo) residue(s) from CMP-Kdo to lipid IV(A), the tetraacyldisaccharide-1,4'-bisphosphate precursor of lipid A.</text>
</comment>
<keyword evidence="8" id="KW-1003">Cell membrane</keyword>
<comment type="catalytic activity">
    <reaction evidence="7 8">
        <text>lipid IVA (E. coli) + CMP-3-deoxy-beta-D-manno-octulosonate = alpha-Kdo-(2-&gt;6)-lipid IVA (E. coli) + CMP + H(+)</text>
        <dbReference type="Rhea" id="RHEA:28066"/>
        <dbReference type="ChEBI" id="CHEBI:15378"/>
        <dbReference type="ChEBI" id="CHEBI:58603"/>
        <dbReference type="ChEBI" id="CHEBI:60364"/>
        <dbReference type="ChEBI" id="CHEBI:60377"/>
        <dbReference type="ChEBI" id="CHEBI:85987"/>
        <dbReference type="EC" id="2.4.99.12"/>
    </reaction>
</comment>
<dbReference type="Pfam" id="PF04413">
    <property type="entry name" value="Glycos_transf_N"/>
    <property type="match status" value="1"/>
</dbReference>
<evidence type="ECO:0000313" key="11">
    <source>
        <dbReference type="Proteomes" id="UP001156694"/>
    </source>
</evidence>
<reference evidence="11" key="1">
    <citation type="journal article" date="2019" name="Int. J. Syst. Evol. Microbiol.">
        <title>The Global Catalogue of Microorganisms (GCM) 10K type strain sequencing project: providing services to taxonomists for standard genome sequencing and annotation.</title>
        <authorList>
            <consortium name="The Broad Institute Genomics Platform"/>
            <consortium name="The Broad Institute Genome Sequencing Center for Infectious Disease"/>
            <person name="Wu L."/>
            <person name="Ma J."/>
        </authorList>
    </citation>
    <scope>NUCLEOTIDE SEQUENCE [LARGE SCALE GENOMIC DNA]</scope>
    <source>
        <strain evidence="11">NBRC 110140</strain>
    </source>
</reference>
<evidence type="ECO:0000256" key="8">
    <source>
        <dbReference type="RuleBase" id="RU365103"/>
    </source>
</evidence>
<dbReference type="Proteomes" id="UP001156694">
    <property type="component" value="Unassembled WGS sequence"/>
</dbReference>
<gene>
    <name evidence="10" type="primary">kdtA_1</name>
    <name evidence="10" type="ORF">GCM10007939_09710</name>
</gene>
<protein>
    <recommendedName>
        <fullName evidence="4 8">3-deoxy-D-manno-octulosonic acid transferase</fullName>
        <shortName evidence="8">Kdo transferase</shortName>
        <ecNumber evidence="3 8">2.4.99.12</ecNumber>
    </recommendedName>
    <alternativeName>
        <fullName evidence="6 8">Lipid IV(A) 3-deoxy-D-manno-octulosonic acid transferase</fullName>
    </alternativeName>
</protein>
<accession>A0ABQ5VTD0</accession>
<sequence length="465" mass="51960">MPSEKNFPSLRLRCAMLPYKLFWLLGLPFALIYLFLRGRKDRLYTQFLGERFGFYRQNLNADLWVHAVSLGELRSAAPIIQAFLDRGQRVVVSNFTPAGRRETMRMFEGAITAGDLAVVYAPAEYHWCYARFFRAFKPNLGLVMEVELWPQMVFSARRAGVALFLCNSQYPEHSFKRDSGRILGARGDLIAGYAGVLAKSEIQEARFRAFGASNVEIMGETRFDQPIAPHLLDASAALTRLGVLGARPVVTLASVVVGEDAIYLQAIEQIQARARKAGNPLPLFIYVPRAPERFEECYELLIEQGQRVERRCDLFDENLNMITPVQSQTDVLLGDSLGEMYFYLDLCHAAIVGGGFLDSGAHNIIEPLALAKPVFVGPVTWSIEYPAQEALQAGVLAQVASADELAERLYERLYELKDRDHMSAKAAAFFQAHEGGGAKAVAHLPDMLVRAGYQRHGAKMKDVFK</sequence>
<dbReference type="RefSeq" id="WP_284376587.1">
    <property type="nucleotide sequence ID" value="NZ_BSNN01000002.1"/>
</dbReference>
<evidence type="ECO:0000256" key="2">
    <source>
        <dbReference type="ARBA" id="ARBA00004713"/>
    </source>
</evidence>
<dbReference type="InterPro" id="IPR007507">
    <property type="entry name" value="Glycos_transf_N"/>
</dbReference>
<keyword evidence="8" id="KW-1133">Transmembrane helix</keyword>
<feature type="transmembrane region" description="Helical" evidence="8">
    <location>
        <begin position="20"/>
        <end position="36"/>
    </location>
</feature>
<evidence type="ECO:0000256" key="6">
    <source>
        <dbReference type="ARBA" id="ARBA00031445"/>
    </source>
</evidence>
<dbReference type="Gene3D" id="3.40.50.11720">
    <property type="entry name" value="3-Deoxy-D-manno-octulosonic-acid transferase, N-terminal domain"/>
    <property type="match status" value="1"/>
</dbReference>
<dbReference type="PANTHER" id="PTHR42755:SF1">
    <property type="entry name" value="3-DEOXY-D-MANNO-OCTULOSONIC ACID TRANSFERASE, MITOCHONDRIAL-RELATED"/>
    <property type="match status" value="1"/>
</dbReference>
<evidence type="ECO:0000256" key="5">
    <source>
        <dbReference type="ARBA" id="ARBA00022679"/>
    </source>
</evidence>
<evidence type="ECO:0000256" key="7">
    <source>
        <dbReference type="ARBA" id="ARBA00049183"/>
    </source>
</evidence>
<keyword evidence="5 8" id="KW-0808">Transferase</keyword>
<dbReference type="EC" id="2.4.99.12" evidence="3 8"/>
<dbReference type="Gene3D" id="3.40.50.2000">
    <property type="entry name" value="Glycogen Phosphorylase B"/>
    <property type="match status" value="1"/>
</dbReference>
<comment type="subcellular location">
    <subcellularLocation>
        <location evidence="8">Cell membrane</location>
    </subcellularLocation>
</comment>
<comment type="caution">
    <text evidence="10">The sequence shown here is derived from an EMBL/GenBank/DDBJ whole genome shotgun (WGS) entry which is preliminary data.</text>
</comment>
<evidence type="ECO:0000259" key="9">
    <source>
        <dbReference type="Pfam" id="PF04413"/>
    </source>
</evidence>
<name>A0ABQ5VTD0_9RHOB</name>
<keyword evidence="8" id="KW-0812">Transmembrane</keyword>
<dbReference type="InterPro" id="IPR039901">
    <property type="entry name" value="Kdotransferase"/>
</dbReference>
<feature type="domain" description="3-deoxy-D-manno-octulosonic-acid transferase N-terminal" evidence="9">
    <location>
        <begin position="48"/>
        <end position="225"/>
    </location>
</feature>
<evidence type="ECO:0000313" key="10">
    <source>
        <dbReference type="EMBL" id="GLQ34688.1"/>
    </source>
</evidence>
<evidence type="ECO:0000256" key="3">
    <source>
        <dbReference type="ARBA" id="ARBA00012621"/>
    </source>
</evidence>
<comment type="similarity">
    <text evidence="8">Belongs to the glycosyltransferase group 1 family.</text>
</comment>
<keyword evidence="11" id="KW-1185">Reference proteome</keyword>
<proteinExistence type="inferred from homology"/>
<keyword evidence="8" id="KW-0472">Membrane</keyword>
<organism evidence="10 11">
    <name type="scientific">Amylibacter marinus</name>
    <dbReference type="NCBI Taxonomy" id="1475483"/>
    <lineage>
        <taxon>Bacteria</taxon>
        <taxon>Pseudomonadati</taxon>
        <taxon>Pseudomonadota</taxon>
        <taxon>Alphaproteobacteria</taxon>
        <taxon>Rhodobacterales</taxon>
        <taxon>Paracoccaceae</taxon>
        <taxon>Amylibacter</taxon>
    </lineage>
</organism>
<dbReference type="GO" id="GO:0016740">
    <property type="term" value="F:transferase activity"/>
    <property type="evidence" value="ECO:0007669"/>
    <property type="project" value="UniProtKB-KW"/>
</dbReference>
<evidence type="ECO:0000256" key="4">
    <source>
        <dbReference type="ARBA" id="ARBA00019077"/>
    </source>
</evidence>
<dbReference type="EMBL" id="BSNN01000002">
    <property type="protein sequence ID" value="GLQ34688.1"/>
    <property type="molecule type" value="Genomic_DNA"/>
</dbReference>
<comment type="pathway">
    <text evidence="2 8">Bacterial outer membrane biogenesis; LPS core biosynthesis.</text>
</comment>
<keyword evidence="8" id="KW-0448">Lipopolysaccharide biosynthesis</keyword>
<evidence type="ECO:0000256" key="1">
    <source>
        <dbReference type="ARBA" id="ARBA00003394"/>
    </source>
</evidence>
<dbReference type="PANTHER" id="PTHR42755">
    <property type="entry name" value="3-DEOXY-MANNO-OCTULOSONATE CYTIDYLYLTRANSFERASE"/>
    <property type="match status" value="1"/>
</dbReference>
<dbReference type="InterPro" id="IPR038107">
    <property type="entry name" value="Glycos_transf_N_sf"/>
</dbReference>